<accession>A0AAN6X3G2</accession>
<keyword evidence="1" id="KW-0732">Signal</keyword>
<proteinExistence type="predicted"/>
<dbReference type="EMBL" id="MU864352">
    <property type="protein sequence ID" value="KAK4193154.1"/>
    <property type="molecule type" value="Genomic_DNA"/>
</dbReference>
<dbReference type="Proteomes" id="UP001302126">
    <property type="component" value="Unassembled WGS sequence"/>
</dbReference>
<organism evidence="2 3">
    <name type="scientific">Podospora australis</name>
    <dbReference type="NCBI Taxonomy" id="1536484"/>
    <lineage>
        <taxon>Eukaryota</taxon>
        <taxon>Fungi</taxon>
        <taxon>Dikarya</taxon>
        <taxon>Ascomycota</taxon>
        <taxon>Pezizomycotina</taxon>
        <taxon>Sordariomycetes</taxon>
        <taxon>Sordariomycetidae</taxon>
        <taxon>Sordariales</taxon>
        <taxon>Podosporaceae</taxon>
        <taxon>Podospora</taxon>
    </lineage>
</organism>
<evidence type="ECO:0000313" key="3">
    <source>
        <dbReference type="Proteomes" id="UP001302126"/>
    </source>
</evidence>
<evidence type="ECO:0000313" key="2">
    <source>
        <dbReference type="EMBL" id="KAK4193154.1"/>
    </source>
</evidence>
<evidence type="ECO:0000256" key="1">
    <source>
        <dbReference type="SAM" id="SignalP"/>
    </source>
</evidence>
<keyword evidence="3" id="KW-1185">Reference proteome</keyword>
<dbReference type="AlphaFoldDB" id="A0AAN6X3G2"/>
<gene>
    <name evidence="2" type="ORF">QBC35DRAFT_482774</name>
</gene>
<comment type="caution">
    <text evidence="2">The sequence shown here is derived from an EMBL/GenBank/DDBJ whole genome shotgun (WGS) entry which is preliminary data.</text>
</comment>
<name>A0AAN6X3G2_9PEZI</name>
<reference evidence="2" key="1">
    <citation type="journal article" date="2023" name="Mol. Phylogenet. Evol.">
        <title>Genome-scale phylogeny and comparative genomics of the fungal order Sordariales.</title>
        <authorList>
            <person name="Hensen N."/>
            <person name="Bonometti L."/>
            <person name="Westerberg I."/>
            <person name="Brannstrom I.O."/>
            <person name="Guillou S."/>
            <person name="Cros-Aarteil S."/>
            <person name="Calhoun S."/>
            <person name="Haridas S."/>
            <person name="Kuo A."/>
            <person name="Mondo S."/>
            <person name="Pangilinan J."/>
            <person name="Riley R."/>
            <person name="LaButti K."/>
            <person name="Andreopoulos B."/>
            <person name="Lipzen A."/>
            <person name="Chen C."/>
            <person name="Yan M."/>
            <person name="Daum C."/>
            <person name="Ng V."/>
            <person name="Clum A."/>
            <person name="Steindorff A."/>
            <person name="Ohm R.A."/>
            <person name="Martin F."/>
            <person name="Silar P."/>
            <person name="Natvig D.O."/>
            <person name="Lalanne C."/>
            <person name="Gautier V."/>
            <person name="Ament-Velasquez S.L."/>
            <person name="Kruys A."/>
            <person name="Hutchinson M.I."/>
            <person name="Powell A.J."/>
            <person name="Barry K."/>
            <person name="Miller A.N."/>
            <person name="Grigoriev I.V."/>
            <person name="Debuchy R."/>
            <person name="Gladieux P."/>
            <person name="Hiltunen Thoren M."/>
            <person name="Johannesson H."/>
        </authorList>
    </citation>
    <scope>NUCLEOTIDE SEQUENCE</scope>
    <source>
        <strain evidence="2">PSN309</strain>
    </source>
</reference>
<reference evidence="2" key="2">
    <citation type="submission" date="2023-05" db="EMBL/GenBank/DDBJ databases">
        <authorList>
            <consortium name="Lawrence Berkeley National Laboratory"/>
            <person name="Steindorff A."/>
            <person name="Hensen N."/>
            <person name="Bonometti L."/>
            <person name="Westerberg I."/>
            <person name="Brannstrom I.O."/>
            <person name="Guillou S."/>
            <person name="Cros-Aarteil S."/>
            <person name="Calhoun S."/>
            <person name="Haridas S."/>
            <person name="Kuo A."/>
            <person name="Mondo S."/>
            <person name="Pangilinan J."/>
            <person name="Riley R."/>
            <person name="Labutti K."/>
            <person name="Andreopoulos B."/>
            <person name="Lipzen A."/>
            <person name="Chen C."/>
            <person name="Yanf M."/>
            <person name="Daum C."/>
            <person name="Ng V."/>
            <person name="Clum A."/>
            <person name="Ohm R."/>
            <person name="Martin F."/>
            <person name="Silar P."/>
            <person name="Natvig D."/>
            <person name="Lalanne C."/>
            <person name="Gautier V."/>
            <person name="Ament-Velasquez S.L."/>
            <person name="Kruys A."/>
            <person name="Hutchinson M.I."/>
            <person name="Powell A.J."/>
            <person name="Barry K."/>
            <person name="Miller A.N."/>
            <person name="Grigoriev I.V."/>
            <person name="Debuchy R."/>
            <person name="Gladieux P."/>
            <person name="Thoren M.H."/>
            <person name="Johannesson H."/>
        </authorList>
    </citation>
    <scope>NUCLEOTIDE SEQUENCE</scope>
    <source>
        <strain evidence="2">PSN309</strain>
    </source>
</reference>
<feature type="chain" id="PRO_5043025102" description="Secreted protein" evidence="1">
    <location>
        <begin position="28"/>
        <end position="133"/>
    </location>
</feature>
<feature type="signal peptide" evidence="1">
    <location>
        <begin position="1"/>
        <end position="27"/>
    </location>
</feature>
<protein>
    <recommendedName>
        <fullName evidence="4">Secreted protein</fullName>
    </recommendedName>
</protein>
<sequence>MWLRDTSLPPNEIRFCLLLSFFHVVLTRFSLHHVAGKTHDHCTTARIEIAQSNVCTQQYRSSFVRLPHSLPRQQATLGEAFLHAPPHMYFPACTILCKRLRTPPVPPSYTNQRKGPAGHADFRSDRHIWVLYR</sequence>
<evidence type="ECO:0008006" key="4">
    <source>
        <dbReference type="Google" id="ProtNLM"/>
    </source>
</evidence>